<dbReference type="Gene3D" id="1.20.1530.20">
    <property type="match status" value="1"/>
</dbReference>
<keyword evidence="6" id="KW-0059">Arsenical resistance</keyword>
<accession>J4I8Z4</accession>
<keyword evidence="5 10" id="KW-0812">Transmembrane</keyword>
<dbReference type="GO" id="GO:0015105">
    <property type="term" value="F:arsenite transmembrane transporter activity"/>
    <property type="evidence" value="ECO:0007669"/>
    <property type="project" value="TreeGrafter"/>
</dbReference>
<evidence type="ECO:0000256" key="8">
    <source>
        <dbReference type="ARBA" id="ARBA00023136"/>
    </source>
</evidence>
<dbReference type="GO" id="GO:0015297">
    <property type="term" value="F:antiporter activity"/>
    <property type="evidence" value="ECO:0007669"/>
    <property type="project" value="InterPro"/>
</dbReference>
<organism evidence="11 12">
    <name type="scientific">Fibroporia radiculosa</name>
    <dbReference type="NCBI Taxonomy" id="599839"/>
    <lineage>
        <taxon>Eukaryota</taxon>
        <taxon>Fungi</taxon>
        <taxon>Dikarya</taxon>
        <taxon>Basidiomycota</taxon>
        <taxon>Agaricomycotina</taxon>
        <taxon>Agaricomycetes</taxon>
        <taxon>Polyporales</taxon>
        <taxon>Fibroporiaceae</taxon>
        <taxon>Fibroporia</taxon>
    </lineage>
</organism>
<comment type="similarity">
    <text evidence="2">Belongs to the arsenical resistance-3 (ACR3) (TC 2.A.59) family.</text>
</comment>
<evidence type="ECO:0000313" key="12">
    <source>
        <dbReference type="Proteomes" id="UP000006352"/>
    </source>
</evidence>
<dbReference type="Proteomes" id="UP000006352">
    <property type="component" value="Unassembled WGS sequence"/>
</dbReference>
<proteinExistence type="inferred from homology"/>
<keyword evidence="4" id="KW-1003">Cell membrane</keyword>
<dbReference type="Pfam" id="PF01758">
    <property type="entry name" value="SBF"/>
    <property type="match status" value="1"/>
</dbReference>
<feature type="transmembrane region" description="Helical" evidence="10">
    <location>
        <begin position="335"/>
        <end position="359"/>
    </location>
</feature>
<keyword evidence="3" id="KW-0813">Transport</keyword>
<evidence type="ECO:0000256" key="7">
    <source>
        <dbReference type="ARBA" id="ARBA00022989"/>
    </source>
</evidence>
<feature type="transmembrane region" description="Helical" evidence="10">
    <location>
        <begin position="50"/>
        <end position="69"/>
    </location>
</feature>
<evidence type="ECO:0000256" key="3">
    <source>
        <dbReference type="ARBA" id="ARBA00022448"/>
    </source>
</evidence>
<dbReference type="AlphaFoldDB" id="J4I8Z4"/>
<dbReference type="GeneID" id="24095177"/>
<keyword evidence="7 10" id="KW-1133">Transmembrane helix</keyword>
<comment type="subcellular location">
    <subcellularLocation>
        <location evidence="1">Cell membrane</location>
        <topology evidence="1">Multi-pass membrane protein</topology>
    </subcellularLocation>
</comment>
<dbReference type="OrthoDB" id="187348at2759"/>
<feature type="transmembrane region" description="Helical" evidence="10">
    <location>
        <begin position="81"/>
        <end position="100"/>
    </location>
</feature>
<dbReference type="HOGENOM" id="CLU_022869_0_0_1"/>
<feature type="transmembrane region" description="Helical" evidence="10">
    <location>
        <begin position="365"/>
        <end position="388"/>
    </location>
</feature>
<dbReference type="EMBL" id="HE796975">
    <property type="protein sequence ID" value="CCM00266.1"/>
    <property type="molecule type" value="Genomic_DNA"/>
</dbReference>
<dbReference type="InParanoid" id="J4I8Z4"/>
<feature type="transmembrane region" description="Helical" evidence="10">
    <location>
        <begin position="181"/>
        <end position="200"/>
    </location>
</feature>
<evidence type="ECO:0000256" key="5">
    <source>
        <dbReference type="ARBA" id="ARBA00022692"/>
    </source>
</evidence>
<protein>
    <recommendedName>
        <fullName evidence="13">Arsenical-resistance protein</fullName>
    </recommendedName>
</protein>
<dbReference type="PANTHER" id="PTHR43057:SF1">
    <property type="entry name" value="ARSENICAL-RESISTANCE PROTEIN 3"/>
    <property type="match status" value="1"/>
</dbReference>
<sequence length="426" mass="46754">MDTPDNKDVIKTDNADETAIRTVSAINPSPVQEKDAPKALLKKLSLTDKLLTPAILVAMIVGVVIGEFVPNVQPAFDTARFASVSAPIAIGLIVMMWPILTKVQYEALPRILPTRTMLKHVLLSLVLNWIIAPFIMLGLSWATLPDLPTYRTGVIMVGLARCIAMVMVWNQLAQGDTNYCAVLVVLNSVLQIALYSPYAVWFVNYMGGAGASIHVSYGSVAISVLIYLGIPLGAGLITRIVLLYFTSRAFFTTRFLPWISPLAPLGLLYTVIVLFAYQGHHIVHNIGQVFRVMVPLVLYFTIMWAGAFSLVWWLGRRARAKGQGQGKQWSYEMAVVQSFTAGSNNFELAIAVTIAVYGVGSDQALAATIGPLVEVPVLLALTWVALYLGRVLHWNGRGEEVDSLDRTERGISEKKKQERLGAQENE</sequence>
<feature type="transmembrane region" description="Helical" evidence="10">
    <location>
        <begin position="255"/>
        <end position="277"/>
    </location>
</feature>
<dbReference type="FunFam" id="1.20.1530.20:FF:000009">
    <property type="entry name" value="Arsenite transporter, ACR3 family"/>
    <property type="match status" value="1"/>
</dbReference>
<evidence type="ECO:0008006" key="13">
    <source>
        <dbReference type="Google" id="ProtNLM"/>
    </source>
</evidence>
<dbReference type="PANTHER" id="PTHR43057">
    <property type="entry name" value="ARSENITE EFFLUX TRANSPORTER"/>
    <property type="match status" value="1"/>
</dbReference>
<evidence type="ECO:0000256" key="1">
    <source>
        <dbReference type="ARBA" id="ARBA00004651"/>
    </source>
</evidence>
<evidence type="ECO:0000313" key="11">
    <source>
        <dbReference type="EMBL" id="CCM00266.1"/>
    </source>
</evidence>
<dbReference type="STRING" id="599839.J4I8Z4"/>
<dbReference type="GO" id="GO:0046685">
    <property type="term" value="P:response to arsenic-containing substance"/>
    <property type="evidence" value="ECO:0007669"/>
    <property type="project" value="UniProtKB-KW"/>
</dbReference>
<dbReference type="RefSeq" id="XP_012179549.1">
    <property type="nucleotide sequence ID" value="XM_012324159.1"/>
</dbReference>
<dbReference type="InterPro" id="IPR004706">
    <property type="entry name" value="Arsenical-R_Acr3"/>
</dbReference>
<dbReference type="GO" id="GO:0005886">
    <property type="term" value="C:plasma membrane"/>
    <property type="evidence" value="ECO:0007669"/>
    <property type="project" value="UniProtKB-SubCell"/>
</dbReference>
<keyword evidence="8 10" id="KW-0472">Membrane</keyword>
<feature type="transmembrane region" description="Helical" evidence="10">
    <location>
        <begin position="150"/>
        <end position="169"/>
    </location>
</feature>
<dbReference type="NCBIfam" id="TIGR00832">
    <property type="entry name" value="acr3"/>
    <property type="match status" value="1"/>
</dbReference>
<evidence type="ECO:0000256" key="10">
    <source>
        <dbReference type="SAM" id="Phobius"/>
    </source>
</evidence>
<gene>
    <name evidence="11" type="ORF">FIBRA_02296</name>
</gene>
<feature type="transmembrane region" description="Helical" evidence="10">
    <location>
        <begin position="121"/>
        <end position="144"/>
    </location>
</feature>
<evidence type="ECO:0000256" key="6">
    <source>
        <dbReference type="ARBA" id="ARBA00022849"/>
    </source>
</evidence>
<dbReference type="InterPro" id="IPR038770">
    <property type="entry name" value="Na+/solute_symporter_sf"/>
</dbReference>
<evidence type="ECO:0000256" key="2">
    <source>
        <dbReference type="ARBA" id="ARBA00010110"/>
    </source>
</evidence>
<feature type="transmembrane region" description="Helical" evidence="10">
    <location>
        <begin position="220"/>
        <end position="243"/>
    </location>
</feature>
<name>J4I8Z4_9APHY</name>
<dbReference type="InterPro" id="IPR002657">
    <property type="entry name" value="BilAc:Na_symport/Acr3"/>
</dbReference>
<feature type="transmembrane region" description="Helical" evidence="10">
    <location>
        <begin position="289"/>
        <end position="314"/>
    </location>
</feature>
<evidence type="ECO:0000256" key="9">
    <source>
        <dbReference type="SAM" id="MobiDB-lite"/>
    </source>
</evidence>
<dbReference type="GO" id="GO:0015104">
    <property type="term" value="F:antimonite transmembrane transporter activity"/>
    <property type="evidence" value="ECO:0007669"/>
    <property type="project" value="TreeGrafter"/>
</dbReference>
<feature type="region of interest" description="Disordered" evidence="9">
    <location>
        <begin position="403"/>
        <end position="426"/>
    </location>
</feature>
<keyword evidence="12" id="KW-1185">Reference proteome</keyword>
<reference evidence="11 12" key="1">
    <citation type="journal article" date="2012" name="Appl. Environ. Microbiol.">
        <title>Short-read sequencing for genomic analysis of the brown rot fungus Fibroporia radiculosa.</title>
        <authorList>
            <person name="Tang J.D."/>
            <person name="Perkins A.D."/>
            <person name="Sonstegard T.S."/>
            <person name="Schroeder S.G."/>
            <person name="Burgess S.C."/>
            <person name="Diehl S.V."/>
        </authorList>
    </citation>
    <scope>NUCLEOTIDE SEQUENCE [LARGE SCALE GENOMIC DNA]</scope>
    <source>
        <strain evidence="11 12">TFFH 294</strain>
    </source>
</reference>
<evidence type="ECO:0000256" key="4">
    <source>
        <dbReference type="ARBA" id="ARBA00022475"/>
    </source>
</evidence>